<evidence type="ECO:0000256" key="1">
    <source>
        <dbReference type="ARBA" id="ARBA00022723"/>
    </source>
</evidence>
<dbReference type="SUPFAM" id="SSF53335">
    <property type="entry name" value="S-adenosyl-L-methionine-dependent methyltransferases"/>
    <property type="match status" value="1"/>
</dbReference>
<dbReference type="Pfam" id="PF09243">
    <property type="entry name" value="Rsm22"/>
    <property type="match status" value="1"/>
</dbReference>
<dbReference type="GO" id="GO:0008168">
    <property type="term" value="F:methyltransferase activity"/>
    <property type="evidence" value="ECO:0007669"/>
    <property type="project" value="UniProtKB-KW"/>
</dbReference>
<dbReference type="PANTHER" id="PTHR13184:SF5">
    <property type="entry name" value="METHYLTRANSFERASE-LIKE PROTEIN 17, MITOCHONDRIAL"/>
    <property type="match status" value="1"/>
</dbReference>
<dbReference type="GO" id="GO:0006412">
    <property type="term" value="P:translation"/>
    <property type="evidence" value="ECO:0007669"/>
    <property type="project" value="InterPro"/>
</dbReference>
<proteinExistence type="predicted"/>
<dbReference type="InterPro" id="IPR029063">
    <property type="entry name" value="SAM-dependent_MTases_sf"/>
</dbReference>
<keyword evidence="6" id="KW-1185">Reference proteome</keyword>
<dbReference type="InterPro" id="IPR015324">
    <property type="entry name" value="Ribosomal_Rsm22-like"/>
</dbReference>
<keyword evidence="3" id="KW-0408">Iron</keyword>
<keyword evidence="4" id="KW-0411">Iron-sulfur</keyword>
<evidence type="ECO:0000313" key="5">
    <source>
        <dbReference type="EMBL" id="TFE68927.1"/>
    </source>
</evidence>
<comment type="caution">
    <text evidence="5">The sequence shown here is derived from an EMBL/GenBank/DDBJ whole genome shotgun (WGS) entry which is preliminary data.</text>
</comment>
<evidence type="ECO:0000256" key="3">
    <source>
        <dbReference type="ARBA" id="ARBA00023004"/>
    </source>
</evidence>
<evidence type="ECO:0000313" key="6">
    <source>
        <dbReference type="Proteomes" id="UP000297713"/>
    </source>
</evidence>
<gene>
    <name evidence="5" type="ORF">A7Q10_07475</name>
</gene>
<protein>
    <submittedName>
        <fullName evidence="5">Methyltransferase</fullName>
    </submittedName>
</protein>
<dbReference type="GO" id="GO:0015935">
    <property type="term" value="C:small ribosomal subunit"/>
    <property type="evidence" value="ECO:0007669"/>
    <property type="project" value="TreeGrafter"/>
</dbReference>
<organism evidence="5 6">
    <name type="scientific">Methylacidiphilum caldifontis</name>
    <dbReference type="NCBI Taxonomy" id="2795386"/>
    <lineage>
        <taxon>Bacteria</taxon>
        <taxon>Pseudomonadati</taxon>
        <taxon>Verrucomicrobiota</taxon>
        <taxon>Methylacidiphilae</taxon>
        <taxon>Methylacidiphilales</taxon>
        <taxon>Methylacidiphilaceae</taxon>
        <taxon>Methylacidiphilum (ex Ratnadevi et al. 2023)</taxon>
    </lineage>
</organism>
<dbReference type="OrthoDB" id="185125at2"/>
<dbReference type="GO" id="GO:0003735">
    <property type="term" value="F:structural constituent of ribosome"/>
    <property type="evidence" value="ECO:0007669"/>
    <property type="project" value="TreeGrafter"/>
</dbReference>
<dbReference type="GO" id="GO:0032259">
    <property type="term" value="P:methylation"/>
    <property type="evidence" value="ECO:0007669"/>
    <property type="project" value="UniProtKB-KW"/>
</dbReference>
<dbReference type="InterPro" id="IPR052571">
    <property type="entry name" value="Mt_RNA_Methyltransferase"/>
</dbReference>
<dbReference type="Proteomes" id="UP000297713">
    <property type="component" value="Unassembled WGS sequence"/>
</dbReference>
<dbReference type="GO" id="GO:0046872">
    <property type="term" value="F:metal ion binding"/>
    <property type="evidence" value="ECO:0007669"/>
    <property type="project" value="UniProtKB-KW"/>
</dbReference>
<keyword evidence="5" id="KW-0808">Transferase</keyword>
<dbReference type="AlphaFoldDB" id="A0A4Y8PCG2"/>
<evidence type="ECO:0000256" key="2">
    <source>
        <dbReference type="ARBA" id="ARBA00022946"/>
    </source>
</evidence>
<sequence>MEQRLSKKEAHILQKLRTIFLSEKKPVQPYWETKEDLLVYDKVFGQRIRWKWQSVLKELSLLGWIPPQCPLVDWGCGTGVAARSFCHWAVANNYPVLSCFFWDHSPLAIQYAQTAFSEEFPNIPTNQLKSTQLPEAFILLLSHVMGELSEQSMEEVLAIAKKAIAILWVEPAKKQYSKTLIQLRELFREKFLVIAPCLHQERCPMLNEQKDWCHFFASVPRQIFQSSFWSDTQNLLGIDLGSLAYSYLVLDSRKIQKDEQPHFFRMIGTIRHYKGYSHLLCCYATAELRGQNFLHRYNPWLAKKMKKGTEFSTLAKITGQDTLQCQPFEKQA</sequence>
<dbReference type="PANTHER" id="PTHR13184">
    <property type="entry name" value="37S RIBOSOMAL PROTEIN S22"/>
    <property type="match status" value="1"/>
</dbReference>
<dbReference type="RefSeq" id="WP_134439885.1">
    <property type="nucleotide sequence ID" value="NZ_LXQC01000136.1"/>
</dbReference>
<keyword evidence="5" id="KW-0489">Methyltransferase</keyword>
<dbReference type="EMBL" id="LXQC01000136">
    <property type="protein sequence ID" value="TFE68927.1"/>
    <property type="molecule type" value="Genomic_DNA"/>
</dbReference>
<evidence type="ECO:0000256" key="4">
    <source>
        <dbReference type="ARBA" id="ARBA00023014"/>
    </source>
</evidence>
<accession>A0A4Y8PCG2</accession>
<dbReference type="GO" id="GO:0051536">
    <property type="term" value="F:iron-sulfur cluster binding"/>
    <property type="evidence" value="ECO:0007669"/>
    <property type="project" value="UniProtKB-KW"/>
</dbReference>
<keyword evidence="1" id="KW-0479">Metal-binding</keyword>
<keyword evidence="2" id="KW-0809">Transit peptide</keyword>
<name>A0A4Y8PCG2_9BACT</name>
<reference evidence="5 6" key="1">
    <citation type="submission" date="2016-05" db="EMBL/GenBank/DDBJ databases">
        <title>Diversity and Homogeneity among Thermoacidophilic Verrucomicrobia Methanotrophs Linked with Geographical Origin.</title>
        <authorList>
            <person name="Erikstad H.-A."/>
            <person name="Smestad N.B."/>
            <person name="Ceballos R.M."/>
            <person name="Birkeland N.-K."/>
        </authorList>
    </citation>
    <scope>NUCLEOTIDE SEQUENCE [LARGE SCALE GENOMIC DNA]</scope>
    <source>
        <strain evidence="5 6">Phi</strain>
    </source>
</reference>